<dbReference type="Proteomes" id="UP000053647">
    <property type="component" value="Unassembled WGS sequence"/>
</dbReference>
<dbReference type="AlphaFoldDB" id="A0A0C9T7M8"/>
<gene>
    <name evidence="1" type="ORF">PAXINDRAFT_104240</name>
</gene>
<proteinExistence type="predicted"/>
<reference evidence="2" key="2">
    <citation type="submission" date="2015-01" db="EMBL/GenBank/DDBJ databases">
        <title>Evolutionary Origins and Diversification of the Mycorrhizal Mutualists.</title>
        <authorList>
            <consortium name="DOE Joint Genome Institute"/>
            <consortium name="Mycorrhizal Genomics Consortium"/>
            <person name="Kohler A."/>
            <person name="Kuo A."/>
            <person name="Nagy L.G."/>
            <person name="Floudas D."/>
            <person name="Copeland A."/>
            <person name="Barry K.W."/>
            <person name="Cichocki N."/>
            <person name="Veneault-Fourrey C."/>
            <person name="LaButti K."/>
            <person name="Lindquist E.A."/>
            <person name="Lipzen A."/>
            <person name="Lundell T."/>
            <person name="Morin E."/>
            <person name="Murat C."/>
            <person name="Riley R."/>
            <person name="Ohm R."/>
            <person name="Sun H."/>
            <person name="Tunlid A."/>
            <person name="Henrissat B."/>
            <person name="Grigoriev I.V."/>
            <person name="Hibbett D.S."/>
            <person name="Martin F."/>
        </authorList>
    </citation>
    <scope>NUCLEOTIDE SEQUENCE [LARGE SCALE GENOMIC DNA]</scope>
    <source>
        <strain evidence="2">ATCC 200175</strain>
    </source>
</reference>
<keyword evidence="2" id="KW-1185">Reference proteome</keyword>
<sequence>GTTANNYATFEARVLVLTKIVTTLPFKITLDQAASHSVCVIPSPCPFSTHHLAVDRLQLEHFGTAGVRSLQDLLRWQYVDPLPSFPHCHSTRPIVWIFSFINRSDPRHCAKQPRLLIHIVIVEPPFG</sequence>
<dbReference type="HOGENOM" id="CLU_1975816_0_0_1"/>
<evidence type="ECO:0000313" key="1">
    <source>
        <dbReference type="EMBL" id="KIJ04297.1"/>
    </source>
</evidence>
<name>A0A0C9T7M8_PAXIN</name>
<feature type="non-terminal residue" evidence="1">
    <location>
        <position position="127"/>
    </location>
</feature>
<organism evidence="1 2">
    <name type="scientific">Paxillus involutus ATCC 200175</name>
    <dbReference type="NCBI Taxonomy" id="664439"/>
    <lineage>
        <taxon>Eukaryota</taxon>
        <taxon>Fungi</taxon>
        <taxon>Dikarya</taxon>
        <taxon>Basidiomycota</taxon>
        <taxon>Agaricomycotina</taxon>
        <taxon>Agaricomycetes</taxon>
        <taxon>Agaricomycetidae</taxon>
        <taxon>Boletales</taxon>
        <taxon>Paxilineae</taxon>
        <taxon>Paxillaceae</taxon>
        <taxon>Paxillus</taxon>
    </lineage>
</organism>
<protein>
    <submittedName>
        <fullName evidence="1">Uncharacterized protein</fullName>
    </submittedName>
</protein>
<reference evidence="1 2" key="1">
    <citation type="submission" date="2014-06" db="EMBL/GenBank/DDBJ databases">
        <authorList>
            <consortium name="DOE Joint Genome Institute"/>
            <person name="Kuo A."/>
            <person name="Kohler A."/>
            <person name="Nagy L.G."/>
            <person name="Floudas D."/>
            <person name="Copeland A."/>
            <person name="Barry K.W."/>
            <person name="Cichocki N."/>
            <person name="Veneault-Fourrey C."/>
            <person name="LaButti K."/>
            <person name="Lindquist E.A."/>
            <person name="Lipzen A."/>
            <person name="Lundell T."/>
            <person name="Morin E."/>
            <person name="Murat C."/>
            <person name="Sun H."/>
            <person name="Tunlid A."/>
            <person name="Henrissat B."/>
            <person name="Grigoriev I.V."/>
            <person name="Hibbett D.S."/>
            <person name="Martin F."/>
            <person name="Nordberg H.P."/>
            <person name="Cantor M.N."/>
            <person name="Hua S.X."/>
        </authorList>
    </citation>
    <scope>NUCLEOTIDE SEQUENCE [LARGE SCALE GENOMIC DNA]</scope>
    <source>
        <strain evidence="1 2">ATCC 200175</strain>
    </source>
</reference>
<dbReference type="EMBL" id="KN821964">
    <property type="protein sequence ID" value="KIJ04297.1"/>
    <property type="molecule type" value="Genomic_DNA"/>
</dbReference>
<dbReference type="OrthoDB" id="3233595at2759"/>
<accession>A0A0C9T7M8</accession>
<evidence type="ECO:0000313" key="2">
    <source>
        <dbReference type="Proteomes" id="UP000053647"/>
    </source>
</evidence>